<dbReference type="Proteomes" id="UP001417504">
    <property type="component" value="Unassembled WGS sequence"/>
</dbReference>
<protein>
    <recommendedName>
        <fullName evidence="1">Reverse transcriptase Ty1/copia-type domain-containing protein</fullName>
    </recommendedName>
</protein>
<feature type="domain" description="Reverse transcriptase Ty1/copia-type" evidence="1">
    <location>
        <begin position="30"/>
        <end position="146"/>
    </location>
</feature>
<name>A0AAP0PC27_9MAGN</name>
<sequence length="167" mass="19197">MVLLVKKFLQISRLVLSTLVLLMFVNSIKLCGLRQAPRACFVQLRSTLISWGFQNSKAGNSFFVFRDYSVVLYILVYFNDIIVTGSNTVIIQSFISRLHNTFALKDIDELSFFLGMEARRDKSGLYLTQSAYMSQLLKKGGMASAKLIDTHFFSRQALLCRWWPIFQ</sequence>
<dbReference type="EMBL" id="JBBNAE010000003">
    <property type="protein sequence ID" value="KAK9138622.1"/>
    <property type="molecule type" value="Genomic_DNA"/>
</dbReference>
<accession>A0AAP0PC27</accession>
<dbReference type="AlphaFoldDB" id="A0AAP0PC27"/>
<comment type="caution">
    <text evidence="2">The sequence shown here is derived from an EMBL/GenBank/DDBJ whole genome shotgun (WGS) entry which is preliminary data.</text>
</comment>
<evidence type="ECO:0000313" key="2">
    <source>
        <dbReference type="EMBL" id="KAK9138622.1"/>
    </source>
</evidence>
<keyword evidence="3" id="KW-1185">Reference proteome</keyword>
<reference evidence="2 3" key="1">
    <citation type="submission" date="2024-01" db="EMBL/GenBank/DDBJ databases">
        <title>Genome assemblies of Stephania.</title>
        <authorList>
            <person name="Yang L."/>
        </authorList>
    </citation>
    <scope>NUCLEOTIDE SEQUENCE [LARGE SCALE GENOMIC DNA]</scope>
    <source>
        <strain evidence="2">QJT</strain>
        <tissue evidence="2">Leaf</tissue>
    </source>
</reference>
<proteinExistence type="predicted"/>
<evidence type="ECO:0000259" key="1">
    <source>
        <dbReference type="Pfam" id="PF07727"/>
    </source>
</evidence>
<dbReference type="InterPro" id="IPR013103">
    <property type="entry name" value="RVT_2"/>
</dbReference>
<gene>
    <name evidence="2" type="ORF">Sjap_009216</name>
</gene>
<evidence type="ECO:0000313" key="3">
    <source>
        <dbReference type="Proteomes" id="UP001417504"/>
    </source>
</evidence>
<organism evidence="2 3">
    <name type="scientific">Stephania japonica</name>
    <dbReference type="NCBI Taxonomy" id="461633"/>
    <lineage>
        <taxon>Eukaryota</taxon>
        <taxon>Viridiplantae</taxon>
        <taxon>Streptophyta</taxon>
        <taxon>Embryophyta</taxon>
        <taxon>Tracheophyta</taxon>
        <taxon>Spermatophyta</taxon>
        <taxon>Magnoliopsida</taxon>
        <taxon>Ranunculales</taxon>
        <taxon>Menispermaceae</taxon>
        <taxon>Menispermoideae</taxon>
        <taxon>Cissampelideae</taxon>
        <taxon>Stephania</taxon>
    </lineage>
</organism>
<dbReference type="Pfam" id="PF07727">
    <property type="entry name" value="RVT_2"/>
    <property type="match status" value="1"/>
</dbReference>